<gene>
    <name evidence="1" type="ORF">HPU229334_08440</name>
</gene>
<organism evidence="1 2">
    <name type="scientific">Helicobacter pullorum</name>
    <dbReference type="NCBI Taxonomy" id="35818"/>
    <lineage>
        <taxon>Bacteria</taxon>
        <taxon>Pseudomonadati</taxon>
        <taxon>Campylobacterota</taxon>
        <taxon>Epsilonproteobacteria</taxon>
        <taxon>Campylobacterales</taxon>
        <taxon>Helicobacteraceae</taxon>
        <taxon>Helicobacter</taxon>
    </lineage>
</organism>
<name>A0A0N1EHT5_9HELI</name>
<dbReference type="Proteomes" id="UP000037997">
    <property type="component" value="Unassembled WGS sequence"/>
</dbReference>
<dbReference type="PATRIC" id="fig|35818.11.peg.1671"/>
<sequence>MMSDKNSEELSNEGKHLCVMFDIGNIYTYAKDILVMINNRDENKDWSSTYEKLEIAKKALKEVFNELYAEKNNNKGS</sequence>
<reference evidence="1 2" key="1">
    <citation type="submission" date="2014-06" db="EMBL/GenBank/DDBJ databases">
        <title>Helicobacter pullorum isolates in fresh chicken meat - phenotypic and genotypic features.</title>
        <authorList>
            <person name="Borges V."/>
            <person name="Santos A."/>
            <person name="Correia C.B."/>
            <person name="Saraiva M."/>
            <person name="Menard A."/>
            <person name="Vieira L."/>
            <person name="Sampaio D.A."/>
            <person name="Gomes J.P."/>
            <person name="Oleastro M."/>
        </authorList>
    </citation>
    <scope>NUCLEOTIDE SEQUENCE [LARGE SCALE GENOMIC DNA]</scope>
    <source>
        <strain evidence="1 2">229334/12</strain>
    </source>
</reference>
<evidence type="ECO:0000313" key="2">
    <source>
        <dbReference type="Proteomes" id="UP000037997"/>
    </source>
</evidence>
<protein>
    <submittedName>
        <fullName evidence="1">Uncharacterized protein</fullName>
    </submittedName>
</protein>
<dbReference type="RefSeq" id="WP_005022218.1">
    <property type="nucleotide sequence ID" value="NZ_CABKNZ010000042.1"/>
</dbReference>
<accession>A0A0N1EHT5</accession>
<dbReference type="AlphaFoldDB" id="A0A0N1EHT5"/>
<evidence type="ECO:0000313" key="1">
    <source>
        <dbReference type="EMBL" id="KPH55463.1"/>
    </source>
</evidence>
<comment type="caution">
    <text evidence="1">The sequence shown here is derived from an EMBL/GenBank/DDBJ whole genome shotgun (WGS) entry which is preliminary data.</text>
</comment>
<dbReference type="EMBL" id="JNOC01000043">
    <property type="protein sequence ID" value="KPH55463.1"/>
    <property type="molecule type" value="Genomic_DNA"/>
</dbReference>
<proteinExistence type="predicted"/>